<keyword evidence="9" id="KW-1185">Reference proteome</keyword>
<gene>
    <name evidence="8" type="primary">hxuB</name>
    <name evidence="8" type="ORF">LMG19083_04963</name>
</gene>
<feature type="domain" description="Haemolysin activator HlyB C-terminal" evidence="6">
    <location>
        <begin position="218"/>
        <end position="528"/>
    </location>
</feature>
<evidence type="ECO:0000256" key="3">
    <source>
        <dbReference type="ARBA" id="ARBA00023237"/>
    </source>
</evidence>
<keyword evidence="1" id="KW-1134">Transmembrane beta strand</keyword>
<dbReference type="Proteomes" id="UP001189813">
    <property type="component" value="Unassembled WGS sequence"/>
</dbReference>
<evidence type="ECO:0000256" key="2">
    <source>
        <dbReference type="ARBA" id="ARBA00022692"/>
    </source>
</evidence>
<dbReference type="InterPro" id="IPR005565">
    <property type="entry name" value="Hemolysn_activator_HlyB_C"/>
</dbReference>
<accession>A0ABN9JEW9</accession>
<dbReference type="PANTHER" id="PTHR34597">
    <property type="entry name" value="SLR1661 PROTEIN"/>
    <property type="match status" value="1"/>
</dbReference>
<comment type="caution">
    <text evidence="8">The sequence shown here is derived from an EMBL/GenBank/DDBJ whole genome shotgun (WGS) entry which is preliminary data.</text>
</comment>
<proteinExistence type="predicted"/>
<dbReference type="InterPro" id="IPR013686">
    <property type="entry name" value="Polypept-transport_assoc_ShlB"/>
</dbReference>
<organism evidence="8 9">
    <name type="scientific">Ralstonia psammae</name>
    <dbReference type="NCBI Taxonomy" id="3058598"/>
    <lineage>
        <taxon>Bacteria</taxon>
        <taxon>Pseudomonadati</taxon>
        <taxon>Pseudomonadota</taxon>
        <taxon>Betaproteobacteria</taxon>
        <taxon>Burkholderiales</taxon>
        <taxon>Burkholderiaceae</taxon>
        <taxon>Ralstonia</taxon>
    </lineage>
</organism>
<feature type="signal peptide" evidence="5">
    <location>
        <begin position="1"/>
        <end position="30"/>
    </location>
</feature>
<reference evidence="8 9" key="1">
    <citation type="submission" date="2023-07" db="EMBL/GenBank/DDBJ databases">
        <authorList>
            <person name="Peeters C."/>
        </authorList>
    </citation>
    <scope>NUCLEOTIDE SEQUENCE [LARGE SCALE GENOMIC DNA]</scope>
    <source>
        <strain evidence="8 9">LMG 19083</strain>
    </source>
</reference>
<keyword evidence="3" id="KW-0998">Cell outer membrane</keyword>
<keyword evidence="2" id="KW-0812">Transmembrane</keyword>
<feature type="domain" description="Polypeptide-transport-associated ShlB-type" evidence="7">
    <location>
        <begin position="81"/>
        <end position="154"/>
    </location>
</feature>
<evidence type="ECO:0000313" key="8">
    <source>
        <dbReference type="EMBL" id="CAJ0809560.1"/>
    </source>
</evidence>
<evidence type="ECO:0000256" key="1">
    <source>
        <dbReference type="ARBA" id="ARBA00022452"/>
    </source>
</evidence>
<feature type="region of interest" description="Disordered" evidence="4">
    <location>
        <begin position="48"/>
        <end position="73"/>
    </location>
</feature>
<feature type="chain" id="PRO_5047123210" evidence="5">
    <location>
        <begin position="31"/>
        <end position="565"/>
    </location>
</feature>
<dbReference type="Pfam" id="PF08479">
    <property type="entry name" value="POTRA_2"/>
    <property type="match status" value="1"/>
</dbReference>
<dbReference type="Gene3D" id="2.40.160.50">
    <property type="entry name" value="membrane protein fhac: a member of the omp85/tpsb transporter family"/>
    <property type="match status" value="1"/>
</dbReference>
<dbReference type="Pfam" id="PF03865">
    <property type="entry name" value="ShlB"/>
    <property type="match status" value="1"/>
</dbReference>
<dbReference type="InterPro" id="IPR051544">
    <property type="entry name" value="TPS_OM_transporter"/>
</dbReference>
<name>A0ABN9JEW9_9RALS</name>
<dbReference type="EMBL" id="CATZBU010000029">
    <property type="protein sequence ID" value="CAJ0809560.1"/>
    <property type="molecule type" value="Genomic_DNA"/>
</dbReference>
<evidence type="ECO:0000259" key="6">
    <source>
        <dbReference type="Pfam" id="PF03865"/>
    </source>
</evidence>
<keyword evidence="1" id="KW-0472">Membrane</keyword>
<evidence type="ECO:0000313" key="9">
    <source>
        <dbReference type="Proteomes" id="UP001189813"/>
    </source>
</evidence>
<dbReference type="RefSeq" id="WP_316669659.1">
    <property type="nucleotide sequence ID" value="NZ_CATZBU010000029.1"/>
</dbReference>
<evidence type="ECO:0000256" key="4">
    <source>
        <dbReference type="SAM" id="MobiDB-lite"/>
    </source>
</evidence>
<dbReference type="PANTHER" id="PTHR34597:SF1">
    <property type="entry name" value="HEME_HEMOPEXIN TRANSPORTER PROTEIN HUXB"/>
    <property type="match status" value="1"/>
</dbReference>
<keyword evidence="5" id="KW-0732">Signal</keyword>
<evidence type="ECO:0000259" key="7">
    <source>
        <dbReference type="Pfam" id="PF08479"/>
    </source>
</evidence>
<protein>
    <submittedName>
        <fullName evidence="8">Heme/hemopexin transporter protein HuxB</fullName>
    </submittedName>
</protein>
<dbReference type="Gene3D" id="3.10.20.310">
    <property type="entry name" value="membrane protein fhac"/>
    <property type="match status" value="1"/>
</dbReference>
<evidence type="ECO:0000256" key="5">
    <source>
        <dbReference type="SAM" id="SignalP"/>
    </source>
</evidence>
<sequence length="565" mass="59756">MTMRLKPVAARVRRTLPPALLCLAGAPALAVELPRPDAGDVARDVAPAPALSAPTGNTSLQGLPAKQDDSAATDDTTPILVRQVHVTGARMYSTEVLEALVADLNGGTYTLDELVRGTARITQFYRTHGWPLARAYLPAQFVRNGEIEIRVVEGVVSDVRVHVADGSRLHADVIGAHLAAIPRDAPLEQASVDRALLLLSDLPGANINATLEAGVQPGQTVLTVDNQPAPLVNGRLEADNFGSRYTGRERVGGTVNLNSPLGRGEQISARVLASDSDLYYGRLAAQVPLGSSGLTTGASFTRTRYVLGSTFAALDATGHANVAEWNMSYPIVRSVAANVFAQFSAEHRAIVDQVGATSTNTAKRARHFSANLLFSGRDALGAGADTQASVRLGTGTLDITSADAAAIDALGAQTAGRYSTLNLDLQRNQRLGGSLGTLLTLRGQMASRNLDSYQKFVLGGASGLRAYPSGEASGDQGWSASTELYYVVHTMFVPSVFYDVGSVQINKHPFMSGSNRRTLHGLGIGVRGNARAFDWSATVAWRGGAPAQAEPDRGVRIWIRVGWAF</sequence>